<dbReference type="GO" id="GO:0016226">
    <property type="term" value="P:iron-sulfur cluster assembly"/>
    <property type="evidence" value="ECO:0007669"/>
    <property type="project" value="TreeGrafter"/>
</dbReference>
<keyword evidence="5" id="KW-1185">Reference proteome</keyword>
<dbReference type="GO" id="GO:0005634">
    <property type="term" value="C:nucleus"/>
    <property type="evidence" value="ECO:0007669"/>
    <property type="project" value="TreeGrafter"/>
</dbReference>
<dbReference type="GO" id="GO:0031071">
    <property type="term" value="F:cysteine desulfurase activity"/>
    <property type="evidence" value="ECO:0007669"/>
    <property type="project" value="TreeGrafter"/>
</dbReference>
<evidence type="ECO:0000256" key="1">
    <source>
        <dbReference type="ARBA" id="ARBA00001933"/>
    </source>
</evidence>
<dbReference type="AlphaFoldDB" id="A0A3N4JK47"/>
<name>A0A3N4JK47_9PEZI</name>
<organism evidence="4 5">
    <name type="scientific">Choiromyces venosus 120613-1</name>
    <dbReference type="NCBI Taxonomy" id="1336337"/>
    <lineage>
        <taxon>Eukaryota</taxon>
        <taxon>Fungi</taxon>
        <taxon>Dikarya</taxon>
        <taxon>Ascomycota</taxon>
        <taxon>Pezizomycotina</taxon>
        <taxon>Pezizomycetes</taxon>
        <taxon>Pezizales</taxon>
        <taxon>Tuberaceae</taxon>
        <taxon>Choiromyces</taxon>
    </lineage>
</organism>
<keyword evidence="4" id="KW-0808">Transferase</keyword>
<dbReference type="InterPro" id="IPR015424">
    <property type="entry name" value="PyrdxlP-dep_Trfase"/>
</dbReference>
<dbReference type="PANTHER" id="PTHR11601">
    <property type="entry name" value="CYSTEINE DESULFURYLASE FAMILY MEMBER"/>
    <property type="match status" value="1"/>
</dbReference>
<evidence type="ECO:0000256" key="2">
    <source>
        <dbReference type="ARBA" id="ARBA00006490"/>
    </source>
</evidence>
<comment type="similarity">
    <text evidence="2">Belongs to the class-V pyridoxal-phosphate-dependent aminotransferase family. NifS/IscS subfamily.</text>
</comment>
<proteinExistence type="inferred from homology"/>
<comment type="cofactor">
    <cofactor evidence="1">
        <name>pyridoxal 5'-phosphate</name>
        <dbReference type="ChEBI" id="CHEBI:597326"/>
    </cofactor>
</comment>
<reference evidence="4 5" key="1">
    <citation type="journal article" date="2018" name="Nat. Ecol. Evol.">
        <title>Pezizomycetes genomes reveal the molecular basis of ectomycorrhizal truffle lifestyle.</title>
        <authorList>
            <person name="Murat C."/>
            <person name="Payen T."/>
            <person name="Noel B."/>
            <person name="Kuo A."/>
            <person name="Morin E."/>
            <person name="Chen J."/>
            <person name="Kohler A."/>
            <person name="Krizsan K."/>
            <person name="Balestrini R."/>
            <person name="Da Silva C."/>
            <person name="Montanini B."/>
            <person name="Hainaut M."/>
            <person name="Levati E."/>
            <person name="Barry K.W."/>
            <person name="Belfiori B."/>
            <person name="Cichocki N."/>
            <person name="Clum A."/>
            <person name="Dockter R.B."/>
            <person name="Fauchery L."/>
            <person name="Guy J."/>
            <person name="Iotti M."/>
            <person name="Le Tacon F."/>
            <person name="Lindquist E.A."/>
            <person name="Lipzen A."/>
            <person name="Malagnac F."/>
            <person name="Mello A."/>
            <person name="Molinier V."/>
            <person name="Miyauchi S."/>
            <person name="Poulain J."/>
            <person name="Riccioni C."/>
            <person name="Rubini A."/>
            <person name="Sitrit Y."/>
            <person name="Splivallo R."/>
            <person name="Traeger S."/>
            <person name="Wang M."/>
            <person name="Zifcakova L."/>
            <person name="Wipf D."/>
            <person name="Zambonelli A."/>
            <person name="Paolocci F."/>
            <person name="Nowrousian M."/>
            <person name="Ottonello S."/>
            <person name="Baldrian P."/>
            <person name="Spatafora J.W."/>
            <person name="Henrissat B."/>
            <person name="Nagy L.G."/>
            <person name="Aury J.M."/>
            <person name="Wincker P."/>
            <person name="Grigoriev I.V."/>
            <person name="Bonfante P."/>
            <person name="Martin F.M."/>
        </authorList>
    </citation>
    <scope>NUCLEOTIDE SEQUENCE [LARGE SCALE GENOMIC DNA]</scope>
    <source>
        <strain evidence="4 5">120613-1</strain>
    </source>
</reference>
<evidence type="ECO:0000313" key="4">
    <source>
        <dbReference type="EMBL" id="RPA94244.1"/>
    </source>
</evidence>
<dbReference type="EMBL" id="ML120440">
    <property type="protein sequence ID" value="RPA94244.1"/>
    <property type="molecule type" value="Genomic_DNA"/>
</dbReference>
<dbReference type="InterPro" id="IPR015422">
    <property type="entry name" value="PyrdxlP-dep_Trfase_small"/>
</dbReference>
<gene>
    <name evidence="4" type="ORF">L873DRAFT_1793101</name>
</gene>
<dbReference type="GO" id="GO:0005829">
    <property type="term" value="C:cytosol"/>
    <property type="evidence" value="ECO:0007669"/>
    <property type="project" value="TreeGrafter"/>
</dbReference>
<dbReference type="Proteomes" id="UP000276215">
    <property type="component" value="Unassembled WGS sequence"/>
</dbReference>
<sequence length="327" mass="36438">MTAAKLVRCVLSFSRVSFSPAATVQRGLTAQRQLRCISSIRKNGEAAVKVEVQNPQTDASNFMNKTKLKPTEVDVGNSLRTEAIRSPSTSTSLSPIRPLFLTPQLGNEQPWQIGILKQTTIMDEASQPTYLDMQATTPTDPHILNAMPPVYTGLYRNPNSRTHTYGWETEKAIDVARKPVAKLMGAHPKEIRFTSGARESNNMSIKYVAKLYKSKKHTITSQTEHKHLQDEGYNITYLPVKNKGLINREHLEKEISQDTAPVSIMTRKSESGVEKRVSSSKQIGSQAVGKIPVKVGEWNVDLMSIRGPKVYGPQNVVFTAELSHTHW</sequence>
<dbReference type="InterPro" id="IPR015421">
    <property type="entry name" value="PyrdxlP-dep_Trfase_major"/>
</dbReference>
<accession>A0A3N4JK47</accession>
<dbReference type="SUPFAM" id="SSF53383">
    <property type="entry name" value="PLP-dependent transferases"/>
    <property type="match status" value="1"/>
</dbReference>
<protein>
    <submittedName>
        <fullName evidence="4">PLP-dependent transferase</fullName>
    </submittedName>
</protein>
<dbReference type="InterPro" id="IPR000192">
    <property type="entry name" value="Aminotrans_V_dom"/>
</dbReference>
<dbReference type="STRING" id="1336337.A0A3N4JK47"/>
<dbReference type="Pfam" id="PF00266">
    <property type="entry name" value="Aminotran_5"/>
    <property type="match status" value="1"/>
</dbReference>
<dbReference type="PANTHER" id="PTHR11601:SF34">
    <property type="entry name" value="CYSTEINE DESULFURASE"/>
    <property type="match status" value="1"/>
</dbReference>
<dbReference type="Gene3D" id="3.90.1150.10">
    <property type="entry name" value="Aspartate Aminotransferase, domain 1"/>
    <property type="match status" value="1"/>
</dbReference>
<evidence type="ECO:0000259" key="3">
    <source>
        <dbReference type="Pfam" id="PF00266"/>
    </source>
</evidence>
<evidence type="ECO:0000313" key="5">
    <source>
        <dbReference type="Proteomes" id="UP000276215"/>
    </source>
</evidence>
<feature type="domain" description="Aminotransferase class V" evidence="3">
    <location>
        <begin position="129"/>
        <end position="314"/>
    </location>
</feature>
<dbReference type="GO" id="GO:0005739">
    <property type="term" value="C:mitochondrion"/>
    <property type="evidence" value="ECO:0007669"/>
    <property type="project" value="TreeGrafter"/>
</dbReference>
<dbReference type="Gene3D" id="3.40.640.10">
    <property type="entry name" value="Type I PLP-dependent aspartate aminotransferase-like (Major domain)"/>
    <property type="match status" value="1"/>
</dbReference>
<dbReference type="OrthoDB" id="10250117at2759"/>